<protein>
    <submittedName>
        <fullName evidence="2">Uncharacterized protein</fullName>
    </submittedName>
</protein>
<comment type="caution">
    <text evidence="2">The sequence shown here is derived from an EMBL/GenBank/DDBJ whole genome shotgun (WGS) entry which is preliminary data.</text>
</comment>
<organism evidence="2 3">
    <name type="scientific">Peribacillus glennii</name>
    <dbReference type="NCBI Taxonomy" id="2303991"/>
    <lineage>
        <taxon>Bacteria</taxon>
        <taxon>Bacillati</taxon>
        <taxon>Bacillota</taxon>
        <taxon>Bacilli</taxon>
        <taxon>Bacillales</taxon>
        <taxon>Bacillaceae</taxon>
        <taxon>Peribacillus</taxon>
    </lineage>
</organism>
<gene>
    <name evidence="2" type="ORF">D0466_08855</name>
</gene>
<reference evidence="2 3" key="1">
    <citation type="submission" date="2018-08" db="EMBL/GenBank/DDBJ databases">
        <title>Bacillus chawlae sp. nov., Bacillus glennii sp. nov., and Bacillus saganii sp. nov. Isolated from the Vehicle Assembly Building at Kennedy Space Center where the Viking Spacecraft were Assembled.</title>
        <authorList>
            <person name="Seuylemezian A."/>
            <person name="Vaishampayan P."/>
        </authorList>
    </citation>
    <scope>NUCLEOTIDE SEQUENCE [LARGE SCALE GENOMIC DNA]</scope>
    <source>
        <strain evidence="2 3">V44-8</strain>
    </source>
</reference>
<evidence type="ECO:0000256" key="1">
    <source>
        <dbReference type="SAM" id="MobiDB-lite"/>
    </source>
</evidence>
<dbReference type="Proteomes" id="UP000262939">
    <property type="component" value="Unassembled WGS sequence"/>
</dbReference>
<feature type="compositionally biased region" description="Basic and acidic residues" evidence="1">
    <location>
        <begin position="23"/>
        <end position="41"/>
    </location>
</feature>
<dbReference type="EMBL" id="QVTD01000003">
    <property type="protein sequence ID" value="RFU65959.1"/>
    <property type="molecule type" value="Genomic_DNA"/>
</dbReference>
<proteinExistence type="predicted"/>
<sequence>MIISDIQVHSFVFSKICSVSLARGKEPPEKQKKPAPVKNRDELCDKLNPRFHPRFIPPPEAE</sequence>
<evidence type="ECO:0000313" key="2">
    <source>
        <dbReference type="EMBL" id="RFU65959.1"/>
    </source>
</evidence>
<feature type="region of interest" description="Disordered" evidence="1">
    <location>
        <begin position="22"/>
        <end position="41"/>
    </location>
</feature>
<evidence type="ECO:0000313" key="3">
    <source>
        <dbReference type="Proteomes" id="UP000262939"/>
    </source>
</evidence>
<keyword evidence="3" id="KW-1185">Reference proteome</keyword>
<dbReference type="AlphaFoldDB" id="A0A372LIR6"/>
<name>A0A372LIR6_9BACI</name>
<accession>A0A372LIR6</accession>